<dbReference type="SMART" id="SM00248">
    <property type="entry name" value="ANK"/>
    <property type="match status" value="11"/>
</dbReference>
<feature type="region of interest" description="Disordered" evidence="5">
    <location>
        <begin position="1557"/>
        <end position="1593"/>
    </location>
</feature>
<feature type="compositionally biased region" description="Basic and acidic residues" evidence="5">
    <location>
        <begin position="1557"/>
        <end position="1569"/>
    </location>
</feature>
<keyword evidence="1" id="KW-0677">Repeat</keyword>
<feature type="compositionally biased region" description="Basic and acidic residues" evidence="5">
    <location>
        <begin position="1582"/>
        <end position="1593"/>
    </location>
</feature>
<dbReference type="PANTHER" id="PTHR24198:SF165">
    <property type="entry name" value="ANKYRIN REPEAT-CONTAINING PROTEIN-RELATED"/>
    <property type="match status" value="1"/>
</dbReference>
<feature type="repeat" description="ANK" evidence="3">
    <location>
        <begin position="686"/>
        <end position="708"/>
    </location>
</feature>
<dbReference type="Gene3D" id="1.25.40.20">
    <property type="entry name" value="Ankyrin repeat-containing domain"/>
    <property type="match status" value="3"/>
</dbReference>
<gene>
    <name evidence="8" type="ORF">KI387_038469</name>
</gene>
<reference evidence="8 9" key="1">
    <citation type="journal article" date="2021" name="Nat. Plants">
        <title>The Taxus genome provides insights into paclitaxel biosynthesis.</title>
        <authorList>
            <person name="Xiong X."/>
            <person name="Gou J."/>
            <person name="Liao Q."/>
            <person name="Li Y."/>
            <person name="Zhou Q."/>
            <person name="Bi G."/>
            <person name="Li C."/>
            <person name="Du R."/>
            <person name="Wang X."/>
            <person name="Sun T."/>
            <person name="Guo L."/>
            <person name="Liang H."/>
            <person name="Lu P."/>
            <person name="Wu Y."/>
            <person name="Zhang Z."/>
            <person name="Ro D.K."/>
            <person name="Shang Y."/>
            <person name="Huang S."/>
            <person name="Yan J."/>
        </authorList>
    </citation>
    <scope>NUCLEOTIDE SEQUENCE [LARGE SCALE GENOMIC DNA]</scope>
    <source>
        <strain evidence="8">Ta-2019</strain>
    </source>
</reference>
<organism evidence="8 9">
    <name type="scientific">Taxus chinensis</name>
    <name type="common">Chinese yew</name>
    <name type="synonym">Taxus wallichiana var. chinensis</name>
    <dbReference type="NCBI Taxonomy" id="29808"/>
    <lineage>
        <taxon>Eukaryota</taxon>
        <taxon>Viridiplantae</taxon>
        <taxon>Streptophyta</taxon>
        <taxon>Embryophyta</taxon>
        <taxon>Tracheophyta</taxon>
        <taxon>Spermatophyta</taxon>
        <taxon>Pinopsida</taxon>
        <taxon>Pinidae</taxon>
        <taxon>Conifers II</taxon>
        <taxon>Cupressales</taxon>
        <taxon>Taxaceae</taxon>
        <taxon>Taxus</taxon>
    </lineage>
</organism>
<dbReference type="PROSITE" id="PS50088">
    <property type="entry name" value="ANK_REPEAT"/>
    <property type="match status" value="3"/>
</dbReference>
<dbReference type="Pfam" id="PF12796">
    <property type="entry name" value="Ank_2"/>
    <property type="match status" value="3"/>
</dbReference>
<evidence type="ECO:0000256" key="1">
    <source>
        <dbReference type="ARBA" id="ARBA00022737"/>
    </source>
</evidence>
<keyword evidence="6" id="KW-1133">Transmembrane helix</keyword>
<feature type="coiled-coil region" evidence="4">
    <location>
        <begin position="1638"/>
        <end position="1683"/>
    </location>
</feature>
<keyword evidence="6" id="KW-0812">Transmembrane</keyword>
<evidence type="ECO:0000313" key="9">
    <source>
        <dbReference type="Proteomes" id="UP000824469"/>
    </source>
</evidence>
<feature type="repeat" description="ANK" evidence="3">
    <location>
        <begin position="418"/>
        <end position="451"/>
    </location>
</feature>
<evidence type="ECO:0000256" key="4">
    <source>
        <dbReference type="SAM" id="Coils"/>
    </source>
</evidence>
<evidence type="ECO:0000256" key="6">
    <source>
        <dbReference type="SAM" id="Phobius"/>
    </source>
</evidence>
<name>A0AA38FAW2_TAXCH</name>
<feature type="transmembrane region" description="Helical" evidence="6">
    <location>
        <begin position="1138"/>
        <end position="1159"/>
    </location>
</feature>
<keyword evidence="4" id="KW-0175">Coiled coil</keyword>
<keyword evidence="9" id="KW-1185">Reference proteome</keyword>
<evidence type="ECO:0000313" key="8">
    <source>
        <dbReference type="EMBL" id="KAH9294881.1"/>
    </source>
</evidence>
<evidence type="ECO:0000259" key="7">
    <source>
        <dbReference type="Pfam" id="PF07693"/>
    </source>
</evidence>
<dbReference type="EMBL" id="JAHRHJ020000011">
    <property type="protein sequence ID" value="KAH9294881.1"/>
    <property type="molecule type" value="Genomic_DNA"/>
</dbReference>
<feature type="domain" description="KAP NTPase" evidence="7">
    <location>
        <begin position="911"/>
        <end position="1326"/>
    </location>
</feature>
<evidence type="ECO:0000256" key="5">
    <source>
        <dbReference type="SAM" id="MobiDB-lite"/>
    </source>
</evidence>
<sequence length="1755" mass="200061">MQSMEVVERSYYTPPHCRLATFKEARDNVEVIKQLSLLKGWDWGTARLLDGWICGPRYNFQMGDDFRRCMGHMLIIQIEAPANSINSGDPHIVRSVYADVMLTNKEKEVALLLCVQDWNYQVVYWVLNSWDKSGCYMNPGDDPPFSNDTTFLEMNKMICHLGRILSEEGLASHKMAKRKLCPISIKEELFSMGISCWNKFDQADKKSLGHSFLTKIHSAATNIRRKSLELDWLQDFASQTDISEAIWNFLWCHLSDYIIAGYALCSLALLIKKWANDKIQPLTRSQRDFILSTCILHYLSQYEQALFDDYEVGRILQQAWKDPQRFKDMLQNPPSSYYDKNGNYDVLNKILIFAVRNGDTFVVDKVLQWGSLSLASLSSEKQNMAVYSAIYYERIDILKTLFDHCPSKEQLANTTCFEGMTPLHFACRWKYDVRMCELLLEYGARRDVPDDHRKLSLHYAVENGKNEIVNMLIGRGNSATTLRYSVEDGSKLDEIVSWKDKSGESPLDIAIKQNNIKLMVKLLSVSKKPLETYFDKMDSGMLVREFASEGKLEIVKKLLESGADPLACNEQDQTALHYAAMSEDEYKACQITELILNKCDREEEKKNLVAKQDKSGRTALHVATMKRHRDLCRDIVCTNGDIIGIKDEQGRIFLYDAVKGDHDYSDFFHFFVMAWKIDVDSIVDGRGLTLLHVAASEGKMNIVDCLLSCSKHPKLYVKTPDFFGQTALHKAAKGGHVDTVIVLLRWGAQPLFERDCDGRTALHFVAQTNSDERGMKMGELLLKKCGSNEKKLLFLWASAAGLRTADQNLSDSSPLKCFLLAEKKNITAALKGKKQENNLLRTAACLGDIEMTKELLTRGAQIADIQDPQWRHSLTHQQRNNVRTVYQQIQCIAQQGNDKPALSDNLGRGDYAYGLAGLLLNPYLTPPITVGISGSWGMGKSSLMIQTEGIMLKTSAQLALLPSSKLSSSNFPGVQTLQLSTNGRKKYERVKRKLELLEIDSKIKDNFFGKISKWWKKRKNETSKTQFTNGQPSHPETDSCKEGSVPAILTVRYNAWKYRNESEALAGMAVEISKEMEGIMTDAQWLSTCWRNSWRKQKRSIWIGILFPFVVVVLLAVSFTWILWHLFDKYKIKGSVRLKYASLPTTILIIVCTLLKNLIKTLNPVSRQLMNYITFPNHSKNLGYQQTVISDITFLKEEIGKKPFWFCNAAGYIISLLSSKYSGDTMASPTPSANLRIIAFVDDLDRCQESVILQVLSAINLVLAECQISVVLGMDKSLIERAIMQKFGDKQNSKQLADKYLQKIIQVPLDLPDPSEDQSMNFLKRQLGVFADEEDHPKPIADAQEFSISEIDAAYDALFSPFDREGDQDISDLVTKMLAPQTPVRLREESISAVVTKQALPETKTAEAVAIDMQPANRTSDQSWSDIIPISDMLFVRYSEGEREAFCYFERMDRDYRKLPREWKRLLNYHRLVWYIFIINNEAKDLDGWQVQLITWIFICWEWEENINILIKNWNNLGIIFKPSKAYSSGPSLRMIVEHSIQNESWIVKATEHPVEKGAMSEKTKEVKKAKAHASQNTKVPESSKKEPSKVDVVKDQKIAVSEPEEDICNAKDDCESSIRAGMEKLDDVTKKEDDRSEKTIKDELDALKNEMKQVKEQVGSLKAVIKEQLDSLTGKLQEELKEHVESIIKQRQDSKSEKSAEENTLKLESWERLKFALQKYDVSMDGIRAFQRFRFYCVAGHLPCPLPQSLNAEV</sequence>
<keyword evidence="2 3" id="KW-0040">ANK repeat</keyword>
<dbReference type="Pfam" id="PF07693">
    <property type="entry name" value="KAP_NTPase"/>
    <property type="match status" value="1"/>
</dbReference>
<evidence type="ECO:0000256" key="3">
    <source>
        <dbReference type="PROSITE-ProRule" id="PRU00023"/>
    </source>
</evidence>
<dbReference type="InterPro" id="IPR002110">
    <property type="entry name" value="Ankyrin_rpt"/>
</dbReference>
<dbReference type="Proteomes" id="UP000824469">
    <property type="component" value="Unassembled WGS sequence"/>
</dbReference>
<feature type="compositionally biased region" description="Polar residues" evidence="5">
    <location>
        <begin position="1023"/>
        <end position="1034"/>
    </location>
</feature>
<dbReference type="PROSITE" id="PS50297">
    <property type="entry name" value="ANK_REP_REGION"/>
    <property type="match status" value="3"/>
</dbReference>
<protein>
    <recommendedName>
        <fullName evidence="7">KAP NTPase domain-containing protein</fullName>
    </recommendedName>
</protein>
<dbReference type="PANTHER" id="PTHR24198">
    <property type="entry name" value="ANKYRIN REPEAT AND PROTEIN KINASE DOMAIN-CONTAINING PROTEIN"/>
    <property type="match status" value="1"/>
</dbReference>
<feature type="repeat" description="ANK" evidence="3">
    <location>
        <begin position="723"/>
        <end position="755"/>
    </location>
</feature>
<evidence type="ECO:0000256" key="2">
    <source>
        <dbReference type="ARBA" id="ARBA00023043"/>
    </source>
</evidence>
<dbReference type="SUPFAM" id="SSF48403">
    <property type="entry name" value="Ankyrin repeat"/>
    <property type="match status" value="2"/>
</dbReference>
<keyword evidence="6" id="KW-0472">Membrane</keyword>
<accession>A0AA38FAW2</accession>
<dbReference type="InterPro" id="IPR036770">
    <property type="entry name" value="Ankyrin_rpt-contain_sf"/>
</dbReference>
<proteinExistence type="predicted"/>
<comment type="caution">
    <text evidence="8">The sequence shown here is derived from an EMBL/GenBank/DDBJ whole genome shotgun (WGS) entry which is preliminary data.</text>
</comment>
<feature type="region of interest" description="Disordered" evidence="5">
    <location>
        <begin position="1022"/>
        <end position="1041"/>
    </location>
</feature>
<feature type="transmembrane region" description="Helical" evidence="6">
    <location>
        <begin position="1101"/>
        <end position="1126"/>
    </location>
</feature>
<dbReference type="InterPro" id="IPR011646">
    <property type="entry name" value="KAP_P-loop"/>
</dbReference>